<dbReference type="Proteomes" id="UP000186955">
    <property type="component" value="Unassembled WGS sequence"/>
</dbReference>
<dbReference type="AlphaFoldDB" id="A0A1Q5UBW0"/>
<feature type="repeat" description="WD" evidence="9">
    <location>
        <begin position="260"/>
        <end position="293"/>
    </location>
</feature>
<dbReference type="STRING" id="1316194.A0A1Q5UBW0"/>
<keyword evidence="11" id="KW-1185">Reference proteome</keyword>
<accession>A0A1Q5UBW0</accession>
<comment type="subcellular location">
    <subcellularLocation>
        <location evidence="2">Cytoplasm</location>
        <location evidence="2">Cytosol</location>
    </subcellularLocation>
    <subcellularLocation>
        <location evidence="1">Peroxisome matrix</location>
    </subcellularLocation>
</comment>
<dbReference type="GO" id="GO:0005782">
    <property type="term" value="C:peroxisomal matrix"/>
    <property type="evidence" value="ECO:0007669"/>
    <property type="project" value="UniProtKB-SubCell"/>
</dbReference>
<evidence type="ECO:0000256" key="8">
    <source>
        <dbReference type="ARBA" id="ARBA00032565"/>
    </source>
</evidence>
<dbReference type="OrthoDB" id="273771at2759"/>
<name>A0A1Q5UBW0_9EURO</name>
<dbReference type="InterPro" id="IPR015943">
    <property type="entry name" value="WD40/YVTN_repeat-like_dom_sf"/>
</dbReference>
<keyword evidence="4" id="KW-0963">Cytoplasm</keyword>
<dbReference type="PROSITE" id="PS50082">
    <property type="entry name" value="WD_REPEATS_2"/>
    <property type="match status" value="2"/>
</dbReference>
<protein>
    <recommendedName>
        <fullName evidence="8">Peroxin-7</fullName>
    </recommendedName>
</protein>
<keyword evidence="6" id="KW-0576">Peroxisome</keyword>
<evidence type="ECO:0000256" key="6">
    <source>
        <dbReference type="ARBA" id="ARBA00023140"/>
    </source>
</evidence>
<dbReference type="Pfam" id="PF00400">
    <property type="entry name" value="WD40"/>
    <property type="match status" value="3"/>
</dbReference>
<evidence type="ECO:0000256" key="3">
    <source>
        <dbReference type="ARBA" id="ARBA00022448"/>
    </source>
</evidence>
<gene>
    <name evidence="10" type="ORF">PENSUB_4663</name>
</gene>
<sequence>MQPTRMLHYRTQGFNGTAVKYSPFFDNRLAVASAANFGLVGNGRLYVLDLTEKGIVPVKWFTTQDSLYDTSWSEIHHNQLLAASGDGSIKLYDTSADDFPVMNWKEHNREVFCVKWNGVAKDRFCSSSWDGTVRIWTPHRQESLLTLPTHSCTYSASFPVDTPDLVSCVTSDSYIRVFDLRTPASASNHLVIQIPNHSGPAAPPIPGQAGIPPGGIAQPAEILSHDWNKYRTTMIATASVDRAVRTFDIRAPQQGPVSIMLGHDYAVKKVCWSPHVAELLVTASYDMTCRVWSDRYEASGAGDVDPMRSGPTVPIVGSELGRMGRHTEFATGIDWAMFGDEGWCASVGWDESLYLWDVRDTIP</sequence>
<evidence type="ECO:0000313" key="10">
    <source>
        <dbReference type="EMBL" id="OKP09951.1"/>
    </source>
</evidence>
<keyword evidence="5" id="KW-0653">Protein transport</keyword>
<keyword evidence="10" id="KW-0675">Receptor</keyword>
<dbReference type="GO" id="GO:0005053">
    <property type="term" value="F:peroxisome matrix targeting signal-2 binding"/>
    <property type="evidence" value="ECO:0007669"/>
    <property type="project" value="InterPro"/>
</dbReference>
<dbReference type="EMBL" id="MNBE01000424">
    <property type="protein sequence ID" value="OKP09951.1"/>
    <property type="molecule type" value="Genomic_DNA"/>
</dbReference>
<dbReference type="InterPro" id="IPR036322">
    <property type="entry name" value="WD40_repeat_dom_sf"/>
</dbReference>
<evidence type="ECO:0000313" key="11">
    <source>
        <dbReference type="Proteomes" id="UP000186955"/>
    </source>
</evidence>
<dbReference type="PANTHER" id="PTHR46027">
    <property type="entry name" value="PEROXISOMAL TARGETING SIGNAL 2 RECEPTOR"/>
    <property type="match status" value="1"/>
</dbReference>
<proteinExistence type="inferred from homology"/>
<dbReference type="InterPro" id="IPR044536">
    <property type="entry name" value="PEX7"/>
</dbReference>
<evidence type="ECO:0000256" key="1">
    <source>
        <dbReference type="ARBA" id="ARBA00004253"/>
    </source>
</evidence>
<dbReference type="SMART" id="SM00320">
    <property type="entry name" value="WD40"/>
    <property type="match status" value="6"/>
</dbReference>
<evidence type="ECO:0000256" key="4">
    <source>
        <dbReference type="ARBA" id="ARBA00022490"/>
    </source>
</evidence>
<keyword evidence="3" id="KW-0813">Transport</keyword>
<keyword evidence="9" id="KW-0853">WD repeat</keyword>
<dbReference type="PANTHER" id="PTHR46027:SF1">
    <property type="entry name" value="PEROXISOMAL TARGETING SIGNAL 2 RECEPTOR"/>
    <property type="match status" value="1"/>
</dbReference>
<dbReference type="Gene3D" id="2.130.10.10">
    <property type="entry name" value="YVTN repeat-like/Quinoprotein amine dehydrogenase"/>
    <property type="match status" value="1"/>
</dbReference>
<comment type="similarity">
    <text evidence="7">Belongs to the WD repeat peroxin-7 family.</text>
</comment>
<dbReference type="SUPFAM" id="SSF50978">
    <property type="entry name" value="WD40 repeat-like"/>
    <property type="match status" value="1"/>
</dbReference>
<comment type="caution">
    <text evidence="10">The sequence shown here is derived from an EMBL/GenBank/DDBJ whole genome shotgun (WGS) entry which is preliminary data.</text>
</comment>
<feature type="repeat" description="WD" evidence="9">
    <location>
        <begin position="104"/>
        <end position="146"/>
    </location>
</feature>
<evidence type="ECO:0000256" key="9">
    <source>
        <dbReference type="PROSITE-ProRule" id="PRU00221"/>
    </source>
</evidence>
<organism evidence="10 11">
    <name type="scientific">Penicillium subrubescens</name>
    <dbReference type="NCBI Taxonomy" id="1316194"/>
    <lineage>
        <taxon>Eukaryota</taxon>
        <taxon>Fungi</taxon>
        <taxon>Dikarya</taxon>
        <taxon>Ascomycota</taxon>
        <taxon>Pezizomycotina</taxon>
        <taxon>Eurotiomycetes</taxon>
        <taxon>Eurotiomycetidae</taxon>
        <taxon>Eurotiales</taxon>
        <taxon>Aspergillaceae</taxon>
        <taxon>Penicillium</taxon>
    </lineage>
</organism>
<evidence type="ECO:0000256" key="7">
    <source>
        <dbReference type="ARBA" id="ARBA00024017"/>
    </source>
</evidence>
<dbReference type="GO" id="GO:0016558">
    <property type="term" value="P:protein import into peroxisome matrix"/>
    <property type="evidence" value="ECO:0007669"/>
    <property type="project" value="InterPro"/>
</dbReference>
<dbReference type="PROSITE" id="PS50294">
    <property type="entry name" value="WD_REPEATS_REGION"/>
    <property type="match status" value="1"/>
</dbReference>
<reference evidence="10 11" key="1">
    <citation type="submission" date="2016-10" db="EMBL/GenBank/DDBJ databases">
        <title>Genome sequence of the ascomycete fungus Penicillium subrubescens.</title>
        <authorList>
            <person name="De Vries R.P."/>
            <person name="Peng M."/>
            <person name="Dilokpimol A."/>
            <person name="Hilden K."/>
            <person name="Makela M.R."/>
            <person name="Grigoriev I."/>
            <person name="Riley R."/>
            <person name="Granchi Z."/>
        </authorList>
    </citation>
    <scope>NUCLEOTIDE SEQUENCE [LARGE SCALE GENOMIC DNA]</scope>
    <source>
        <strain evidence="10 11">CBS 132785</strain>
    </source>
</reference>
<dbReference type="GO" id="GO:0005829">
    <property type="term" value="C:cytosol"/>
    <property type="evidence" value="ECO:0007669"/>
    <property type="project" value="UniProtKB-SubCell"/>
</dbReference>
<dbReference type="InterPro" id="IPR001680">
    <property type="entry name" value="WD40_rpt"/>
</dbReference>
<evidence type="ECO:0000256" key="2">
    <source>
        <dbReference type="ARBA" id="ARBA00004514"/>
    </source>
</evidence>
<evidence type="ECO:0000256" key="5">
    <source>
        <dbReference type="ARBA" id="ARBA00022927"/>
    </source>
</evidence>